<evidence type="ECO:0000256" key="2">
    <source>
        <dbReference type="ARBA" id="ARBA00008954"/>
    </source>
</evidence>
<dbReference type="SUPFAM" id="SSF56112">
    <property type="entry name" value="Protein kinase-like (PK-like)"/>
    <property type="match status" value="1"/>
</dbReference>
<keyword evidence="3" id="KW-0663">Pyridoxal phosphate</keyword>
<dbReference type="InterPro" id="IPR015424">
    <property type="entry name" value="PyrdxlP-dep_Trfase"/>
</dbReference>
<reference evidence="6 7" key="1">
    <citation type="submission" date="2017-05" db="EMBL/GenBank/DDBJ databases">
        <authorList>
            <person name="Varghese N."/>
            <person name="Submissions S."/>
        </authorList>
    </citation>
    <scope>NUCLEOTIDE SEQUENCE [LARGE SCALE GENOMIC DNA]</scope>
    <source>
        <strain evidence="6 7">DSM 28009</strain>
    </source>
</reference>
<dbReference type="RefSeq" id="WP_185956646.1">
    <property type="nucleotide sequence ID" value="NZ_FXTE01000002.1"/>
</dbReference>
<name>A0A521CC61_9RHOB</name>
<sequence length="1021" mass="111947">MNDIIAFWANALRQNWGLDARLTRLDGEYDLNFLVRATNGQDYVLKVMRPGCEAELVDLQVKALEHIASEAPGLPFPTVFPDLQRGYLPRIEDHEGVPRLVWLLECLPGQCYAKSAPKSEELILKLGRVLGATDRALERFTHEGLARGDFKWNLTQAGWIEQHLDTVSSPARQAVLAEICSEFNAISDKLAGLPSQAIHNDANDYNVLVEAEPGQRPGVSGLIDLGDMCAAPRVCDLAIAGAYIVLDHPQPERALAALVRGYQAANPLRADEVELIWPLLRMRLAVSVVNSTLMALENPDDPYVTISQAPAWRFLEDQSVNGGLMPARLRVACSLPVTDGAERIHAYLSAHRGQFAEMFGQGLKDVPIGSLSVENSVWPQNPFHMPLAEAARVGEEYGTDFWLGYYNEPRLIYAEPGFRKGPWKASDRRTVHLAVDVFAPAGTVLNAPISGRVEAVENRDSHLDYGGVVILHHETPQGDPFYTLYGHLDPEVCDRLNPGDPVAQGAAFARLGDVTQNGGWAPHVHFQLALTTNGMRANWPGVGDPDELELWHAVCPNPAALLNLPDDKVFYRPTDKQAILQGRQDHFGGNLSLTYDDPVMLVRGWKHHLFDEWGRPYLDAYNNVPHVGHAHPRIQAVAADQLKRMNSNTRYLHPAQTAFADKVLSKLPDHLEVCFFVNSGTEANELALRLARAHTGAKGIVTPDHGYHGNTNAAVAISAYKFNKPGGVGQADWVELVEVADDYRGSFRRDDPDRAQKFADLVDPAIAALQDKGQGVAGFIAETFPSVGGQIIPPKGYLPAVYDKIRAAGGVCIADEVQTGLGRLGEYYFGFEHQGALPDIVVMGKPIGNGHPLGLLVTTKEIARSFDNGIEFFSTFGGSTLSCRIGKEVLDIVDDEGLQDNARLMGDRLMTGLRQIETDFGSVGDVRGMGLFVGVELINPDGSEGREICQYVKNRMRDHRILIGSEGPKDSILKIRPPLTIEAEDVDMILWALRDVLAEVGDYSPPPSCDHDHHHAGCGCC</sequence>
<evidence type="ECO:0000313" key="7">
    <source>
        <dbReference type="Proteomes" id="UP000319555"/>
    </source>
</evidence>
<dbReference type="GO" id="GO:0016301">
    <property type="term" value="F:kinase activity"/>
    <property type="evidence" value="ECO:0007669"/>
    <property type="project" value="UniProtKB-KW"/>
</dbReference>
<protein>
    <submittedName>
        <fullName evidence="6">Hydroxylysine kinase /5-phosphonooxy-L-lysine phospho-lyase apoenzyme</fullName>
    </submittedName>
</protein>
<dbReference type="InterPro" id="IPR005814">
    <property type="entry name" value="Aminotrans_3"/>
</dbReference>
<dbReference type="PANTHER" id="PTHR45688">
    <property type="match status" value="1"/>
</dbReference>
<dbReference type="InterPro" id="IPR049704">
    <property type="entry name" value="Aminotrans_3_PPA_site"/>
</dbReference>
<dbReference type="InterPro" id="IPR002575">
    <property type="entry name" value="Aminoglycoside_PTrfase"/>
</dbReference>
<dbReference type="CDD" id="cd00610">
    <property type="entry name" value="OAT_like"/>
    <property type="match status" value="1"/>
</dbReference>
<dbReference type="InterPro" id="IPR011009">
    <property type="entry name" value="Kinase-like_dom_sf"/>
</dbReference>
<dbReference type="SUPFAM" id="SSF51261">
    <property type="entry name" value="Duplicated hybrid motif"/>
    <property type="match status" value="1"/>
</dbReference>
<dbReference type="Proteomes" id="UP000319555">
    <property type="component" value="Unassembled WGS sequence"/>
</dbReference>
<comment type="similarity">
    <text evidence="2">Belongs to the class-III pyridoxal-phosphate-dependent aminotransferase family.</text>
</comment>
<dbReference type="GO" id="GO:0030170">
    <property type="term" value="F:pyridoxal phosphate binding"/>
    <property type="evidence" value="ECO:0007669"/>
    <property type="project" value="InterPro"/>
</dbReference>
<dbReference type="Pfam" id="PF00202">
    <property type="entry name" value="Aminotran_3"/>
    <property type="match status" value="1"/>
</dbReference>
<evidence type="ECO:0000259" key="5">
    <source>
        <dbReference type="Pfam" id="PF01636"/>
    </source>
</evidence>
<dbReference type="Pfam" id="PF01636">
    <property type="entry name" value="APH"/>
    <property type="match status" value="1"/>
</dbReference>
<dbReference type="Gene3D" id="3.40.640.10">
    <property type="entry name" value="Type I PLP-dependent aspartate aminotransferase-like (Major domain)"/>
    <property type="match status" value="1"/>
</dbReference>
<dbReference type="PROSITE" id="PS00600">
    <property type="entry name" value="AA_TRANSFER_CLASS_3"/>
    <property type="match status" value="1"/>
</dbReference>
<dbReference type="InterPro" id="IPR016047">
    <property type="entry name" value="M23ase_b-sheet_dom"/>
</dbReference>
<dbReference type="InterPro" id="IPR015422">
    <property type="entry name" value="PyrdxlP-dep_Trfase_small"/>
</dbReference>
<dbReference type="GO" id="GO:0008483">
    <property type="term" value="F:transaminase activity"/>
    <property type="evidence" value="ECO:0007669"/>
    <property type="project" value="InterPro"/>
</dbReference>
<dbReference type="PANTHER" id="PTHR45688:SF13">
    <property type="entry name" value="ALANINE--GLYOXYLATE AMINOTRANSFERASE 2-LIKE"/>
    <property type="match status" value="1"/>
</dbReference>
<dbReference type="CDD" id="cd12797">
    <property type="entry name" value="M23_peptidase"/>
    <property type="match status" value="1"/>
</dbReference>
<dbReference type="AlphaFoldDB" id="A0A521CC61"/>
<dbReference type="InterPro" id="IPR015421">
    <property type="entry name" value="PyrdxlP-dep_Trfase_major"/>
</dbReference>
<dbReference type="SUPFAM" id="SSF53383">
    <property type="entry name" value="PLP-dependent transferases"/>
    <property type="match status" value="1"/>
</dbReference>
<keyword evidence="6" id="KW-0456">Lyase</keyword>
<dbReference type="Gene3D" id="3.90.1200.10">
    <property type="match status" value="1"/>
</dbReference>
<dbReference type="Gene3D" id="3.90.1150.10">
    <property type="entry name" value="Aspartate Aminotransferase, domain 1"/>
    <property type="match status" value="1"/>
</dbReference>
<dbReference type="GO" id="GO:0016829">
    <property type="term" value="F:lyase activity"/>
    <property type="evidence" value="ECO:0007669"/>
    <property type="project" value="UniProtKB-KW"/>
</dbReference>
<dbReference type="Pfam" id="PF01551">
    <property type="entry name" value="Peptidase_M23"/>
    <property type="match status" value="1"/>
</dbReference>
<evidence type="ECO:0000259" key="4">
    <source>
        <dbReference type="Pfam" id="PF01551"/>
    </source>
</evidence>
<keyword evidence="6" id="KW-0808">Transferase</keyword>
<dbReference type="EMBL" id="FXTE01000002">
    <property type="protein sequence ID" value="SMO56998.1"/>
    <property type="molecule type" value="Genomic_DNA"/>
</dbReference>
<feature type="domain" description="M23ase beta-sheet core" evidence="4">
    <location>
        <begin position="431"/>
        <end position="530"/>
    </location>
</feature>
<feature type="domain" description="Aminoglycoside phosphotransferase" evidence="5">
    <location>
        <begin position="25"/>
        <end position="270"/>
    </location>
</feature>
<keyword evidence="7" id="KW-1185">Reference proteome</keyword>
<evidence type="ECO:0000256" key="1">
    <source>
        <dbReference type="ARBA" id="ARBA00001933"/>
    </source>
</evidence>
<keyword evidence="6" id="KW-0418">Kinase</keyword>
<evidence type="ECO:0000256" key="3">
    <source>
        <dbReference type="ARBA" id="ARBA00022898"/>
    </source>
</evidence>
<evidence type="ECO:0000313" key="6">
    <source>
        <dbReference type="EMBL" id="SMO56998.1"/>
    </source>
</evidence>
<dbReference type="NCBIfam" id="NF004799">
    <property type="entry name" value="PRK06148.1"/>
    <property type="match status" value="1"/>
</dbReference>
<gene>
    <name evidence="6" type="ORF">SAMN06265380_102316</name>
</gene>
<dbReference type="Gene3D" id="2.70.70.10">
    <property type="entry name" value="Glucose Permease (Domain IIA)"/>
    <property type="match status" value="1"/>
</dbReference>
<proteinExistence type="inferred from homology"/>
<accession>A0A521CC61</accession>
<comment type="cofactor">
    <cofactor evidence="1">
        <name>pyridoxal 5'-phosphate</name>
        <dbReference type="ChEBI" id="CHEBI:597326"/>
    </cofactor>
</comment>
<dbReference type="InterPro" id="IPR011055">
    <property type="entry name" value="Dup_hybrid_motif"/>
</dbReference>
<organism evidence="6 7">
    <name type="scientific">Ruegeria faecimaris</name>
    <dbReference type="NCBI Taxonomy" id="686389"/>
    <lineage>
        <taxon>Bacteria</taxon>
        <taxon>Pseudomonadati</taxon>
        <taxon>Pseudomonadota</taxon>
        <taxon>Alphaproteobacteria</taxon>
        <taxon>Rhodobacterales</taxon>
        <taxon>Roseobacteraceae</taxon>
        <taxon>Ruegeria</taxon>
    </lineage>
</organism>